<feature type="region of interest" description="Disordered" evidence="1">
    <location>
        <begin position="220"/>
        <end position="248"/>
    </location>
</feature>
<name>A0A9Q0AVS6_9PEZI</name>
<evidence type="ECO:0000313" key="3">
    <source>
        <dbReference type="Proteomes" id="UP000829685"/>
    </source>
</evidence>
<accession>A0A9Q0AVS6</accession>
<feature type="compositionally biased region" description="Polar residues" evidence="1">
    <location>
        <begin position="148"/>
        <end position="168"/>
    </location>
</feature>
<comment type="caution">
    <text evidence="2">The sequence shown here is derived from an EMBL/GenBank/DDBJ whole genome shotgun (WGS) entry which is preliminary data.</text>
</comment>
<organism evidence="2 3">
    <name type="scientific">Neoarthrinium moseri</name>
    <dbReference type="NCBI Taxonomy" id="1658444"/>
    <lineage>
        <taxon>Eukaryota</taxon>
        <taxon>Fungi</taxon>
        <taxon>Dikarya</taxon>
        <taxon>Ascomycota</taxon>
        <taxon>Pezizomycotina</taxon>
        <taxon>Sordariomycetes</taxon>
        <taxon>Xylariomycetidae</taxon>
        <taxon>Amphisphaeriales</taxon>
        <taxon>Apiosporaceae</taxon>
        <taxon>Neoarthrinium</taxon>
    </lineage>
</organism>
<feature type="compositionally biased region" description="Polar residues" evidence="1">
    <location>
        <begin position="51"/>
        <end position="81"/>
    </location>
</feature>
<dbReference type="Proteomes" id="UP000829685">
    <property type="component" value="Unassembled WGS sequence"/>
</dbReference>
<protein>
    <recommendedName>
        <fullName evidence="4">C3H1-type domain-containing protein</fullName>
    </recommendedName>
</protein>
<proteinExistence type="predicted"/>
<feature type="region of interest" description="Disordered" evidence="1">
    <location>
        <begin position="114"/>
        <end position="175"/>
    </location>
</feature>
<evidence type="ECO:0000313" key="2">
    <source>
        <dbReference type="EMBL" id="KAI1881806.1"/>
    </source>
</evidence>
<reference evidence="2" key="1">
    <citation type="submission" date="2021-03" db="EMBL/GenBank/DDBJ databases">
        <title>Revisited historic fungal species revealed as producer of novel bioactive compounds through whole genome sequencing and comparative genomics.</title>
        <authorList>
            <person name="Vignolle G.A."/>
            <person name="Hochenegger N."/>
            <person name="Mach R.L."/>
            <person name="Mach-Aigner A.R."/>
            <person name="Javad Rahimi M."/>
            <person name="Salim K.A."/>
            <person name="Chan C.M."/>
            <person name="Lim L.B.L."/>
            <person name="Cai F."/>
            <person name="Druzhinina I.S."/>
            <person name="U'Ren J.M."/>
            <person name="Derntl C."/>
        </authorList>
    </citation>
    <scope>NUCLEOTIDE SEQUENCE</scope>
    <source>
        <strain evidence="2">TUCIM 5799</strain>
    </source>
</reference>
<feature type="region of interest" description="Disordered" evidence="1">
    <location>
        <begin position="318"/>
        <end position="401"/>
    </location>
</feature>
<evidence type="ECO:0008006" key="4">
    <source>
        <dbReference type="Google" id="ProtNLM"/>
    </source>
</evidence>
<sequence>MSGYSSAGDKVKYAKGHLLASLSILHDAGEIDGERYAAILSLLNHDEDPQPTGSTASSTAVNSPAKQRCTPGSSIAGSVESSKLDKNNETASAQLENREHSPLIWPGYEIATSTSTRERTLSDIPALTPTRLYEQSPEHEQRSSSSSAKVKTLQSANSLPLSTKGTPESTRRSSHALSLALHAHISPSEGIGGSVLSSAPSTIRRSHAQTNLRYSMTVAQEDPSTPVHQQDAHAPSPAPAKHIDSTPRVREQYSDFPKLIAISDTSEGRYDQQADYRAIQYEHAATAQNDVFYDPPPTATSMTSSIATSIMSWNQAEIQARQAAKAEDQASRSNTSIHNQHQHHQHGSLPSRRQERQQEEAEGPAAASTWTSGPVRESRPHNKLHRSPAGHQRRTPSPESRSAMLWPRWPYLPRPRAAERAKVVCPFWVARLPCRFSVCPLQHCYPPSAIVQRLICPDWLGVPGRRAGAGCRFAWDECEWAHFDCLHGQWAKVDVVERLKERAKEKRDVDRL</sequence>
<dbReference type="EMBL" id="JAFIMR010000001">
    <property type="protein sequence ID" value="KAI1881806.1"/>
    <property type="molecule type" value="Genomic_DNA"/>
</dbReference>
<feature type="region of interest" description="Disordered" evidence="1">
    <location>
        <begin position="48"/>
        <end position="98"/>
    </location>
</feature>
<feature type="compositionally biased region" description="Basic residues" evidence="1">
    <location>
        <begin position="381"/>
        <end position="394"/>
    </location>
</feature>
<gene>
    <name evidence="2" type="ORF">JX265_000632</name>
</gene>
<evidence type="ECO:0000256" key="1">
    <source>
        <dbReference type="SAM" id="MobiDB-lite"/>
    </source>
</evidence>
<dbReference type="AlphaFoldDB" id="A0A9Q0AVS6"/>
<keyword evidence="3" id="KW-1185">Reference proteome</keyword>